<accession>A0A552D725</accession>
<comment type="caution">
    <text evidence="3">The sequence shown here is derived from an EMBL/GenBank/DDBJ whole genome shotgun (WGS) entry which is preliminary data.</text>
</comment>
<dbReference type="AlphaFoldDB" id="A0A552D725"/>
<evidence type="ECO:0000313" key="3">
    <source>
        <dbReference type="EMBL" id="TRU18020.1"/>
    </source>
</evidence>
<dbReference type="EMBL" id="SFBK01000280">
    <property type="protein sequence ID" value="TRU18020.1"/>
    <property type="molecule type" value="Genomic_DNA"/>
</dbReference>
<organism evidence="3 4">
    <name type="scientific">Microcystis aeruginosa Ma_QC_B_20070730_S2</name>
    <dbReference type="NCBI Taxonomy" id="2486256"/>
    <lineage>
        <taxon>Bacteria</taxon>
        <taxon>Bacillati</taxon>
        <taxon>Cyanobacteriota</taxon>
        <taxon>Cyanophyceae</taxon>
        <taxon>Oscillatoriophycideae</taxon>
        <taxon>Chroococcales</taxon>
        <taxon>Microcystaceae</taxon>
        <taxon>Microcystis</taxon>
    </lineage>
</organism>
<dbReference type="SMART" id="SM00530">
    <property type="entry name" value="HTH_XRE"/>
    <property type="match status" value="1"/>
</dbReference>
<protein>
    <submittedName>
        <fullName evidence="3">XRE family transcriptional regulator</fullName>
    </submittedName>
</protein>
<evidence type="ECO:0000259" key="2">
    <source>
        <dbReference type="PROSITE" id="PS50943"/>
    </source>
</evidence>
<reference evidence="3 4" key="1">
    <citation type="submission" date="2019-01" db="EMBL/GenBank/DDBJ databases">
        <title>Coherence of Microcystis species and biogeography revealed through population genomics.</title>
        <authorList>
            <person name="Perez-Carrascal O.M."/>
            <person name="Terrat Y."/>
            <person name="Giani A."/>
            <person name="Fortin N."/>
            <person name="Tromas N."/>
            <person name="Shapiro B.J."/>
        </authorList>
    </citation>
    <scope>NUCLEOTIDE SEQUENCE [LARGE SCALE GENOMIC DNA]</scope>
    <source>
        <strain evidence="3">Ma_QC_B_20070730_S2</strain>
    </source>
</reference>
<proteinExistence type="predicted"/>
<dbReference type="Pfam" id="PF01381">
    <property type="entry name" value="HTH_3"/>
    <property type="match status" value="1"/>
</dbReference>
<dbReference type="Proteomes" id="UP000320551">
    <property type="component" value="Unassembled WGS sequence"/>
</dbReference>
<name>A0A552D725_MICAE</name>
<keyword evidence="1" id="KW-0238">DNA-binding</keyword>
<gene>
    <name evidence="3" type="ORF">EWV80_21290</name>
</gene>
<evidence type="ECO:0000313" key="4">
    <source>
        <dbReference type="Proteomes" id="UP000320551"/>
    </source>
</evidence>
<dbReference type="InterPro" id="IPR001387">
    <property type="entry name" value="Cro/C1-type_HTH"/>
</dbReference>
<dbReference type="PROSITE" id="PS50943">
    <property type="entry name" value="HTH_CROC1"/>
    <property type="match status" value="1"/>
</dbReference>
<dbReference type="Gene3D" id="1.10.260.40">
    <property type="entry name" value="lambda repressor-like DNA-binding domains"/>
    <property type="match status" value="1"/>
</dbReference>
<sequence>MTDRELGQRMQKLRENAGLTQRKLAERLGVTVQTVSNWETGYREPRMNPSQTLKLCQSLNCSLAQLAGAVATRSLRETAPCQDN</sequence>
<feature type="domain" description="HTH cro/C1-type" evidence="2">
    <location>
        <begin position="10"/>
        <end position="66"/>
    </location>
</feature>
<dbReference type="GO" id="GO:0003677">
    <property type="term" value="F:DNA binding"/>
    <property type="evidence" value="ECO:0007669"/>
    <property type="project" value="UniProtKB-KW"/>
</dbReference>
<dbReference type="PANTHER" id="PTHR46558:SF13">
    <property type="entry name" value="HTH-TYPE TRANSCRIPTIONAL REGULATOR IMMR"/>
    <property type="match status" value="1"/>
</dbReference>
<evidence type="ECO:0000256" key="1">
    <source>
        <dbReference type="ARBA" id="ARBA00023125"/>
    </source>
</evidence>
<dbReference type="PANTHER" id="PTHR46558">
    <property type="entry name" value="TRACRIPTIONAL REGULATORY PROTEIN-RELATED-RELATED"/>
    <property type="match status" value="1"/>
</dbReference>
<dbReference type="SUPFAM" id="SSF47413">
    <property type="entry name" value="lambda repressor-like DNA-binding domains"/>
    <property type="match status" value="1"/>
</dbReference>
<dbReference type="InterPro" id="IPR010982">
    <property type="entry name" value="Lambda_DNA-bd_dom_sf"/>
</dbReference>
<dbReference type="CDD" id="cd00093">
    <property type="entry name" value="HTH_XRE"/>
    <property type="match status" value="1"/>
</dbReference>